<evidence type="ECO:0000313" key="3">
    <source>
        <dbReference type="EMBL" id="KAF5666676.1"/>
    </source>
</evidence>
<evidence type="ECO:0000256" key="2">
    <source>
        <dbReference type="SAM" id="SignalP"/>
    </source>
</evidence>
<feature type="signal peptide" evidence="2">
    <location>
        <begin position="1"/>
        <end position="22"/>
    </location>
</feature>
<comment type="caution">
    <text evidence="3">The sequence shown here is derived from an EMBL/GenBank/DDBJ whole genome shotgun (WGS) entry which is preliminary data.</text>
</comment>
<feature type="region of interest" description="Disordered" evidence="1">
    <location>
        <begin position="67"/>
        <end position="104"/>
    </location>
</feature>
<evidence type="ECO:0000313" key="4">
    <source>
        <dbReference type="Proteomes" id="UP000567885"/>
    </source>
</evidence>
<keyword evidence="4" id="KW-1185">Reference proteome</keyword>
<reference evidence="3 4" key="1">
    <citation type="submission" date="2020-05" db="EMBL/GenBank/DDBJ databases">
        <title>Identification and distribution of gene clusters putatively required for synthesis of sphingolipid metabolism inhibitors in phylogenetically diverse species of the filamentous fungus Fusarium.</title>
        <authorList>
            <person name="Kim H.-S."/>
            <person name="Busman M."/>
            <person name="Brown D.W."/>
            <person name="Divon H."/>
            <person name="Uhlig S."/>
            <person name="Proctor R.H."/>
        </authorList>
    </citation>
    <scope>NUCLEOTIDE SEQUENCE [LARGE SCALE GENOMIC DNA]</scope>
    <source>
        <strain evidence="3 4">NRRL 20693</strain>
    </source>
</reference>
<feature type="chain" id="PRO_5034619968" evidence="2">
    <location>
        <begin position="23"/>
        <end position="274"/>
    </location>
</feature>
<accession>A0A8H5WNT0</accession>
<dbReference type="AlphaFoldDB" id="A0A8H5WNT0"/>
<sequence length="274" mass="31202">MCNLSPRRLLLTAGLFTCLGVSKNIPRQYDLFQDDPLLPDLGLDEHVPIVVPQYDEKREKAFAEKMASKHERSISRHSVPPSFSSKEALDSYGNEQSEADYREEYEDERQAAIANVEVSIEEARSVKRGTVTLKVTITNKSRWAIKFCDSTSPVSDDAYQMGFLEVIPRDLRTDIGSPDNIIFPHPQPSWRQCGRHLYPGYKTEKWLVFPPHGKADKKKVKPFSEGGKFDIRMRGVWHGIQATADPEIDPLAYTEEWSKFTHPFSSNTIEVDVS</sequence>
<keyword evidence="2" id="KW-0732">Signal</keyword>
<name>A0A8H5WNT0_FUSHE</name>
<organism evidence="3 4">
    <name type="scientific">Fusarium heterosporum</name>
    <dbReference type="NCBI Taxonomy" id="42747"/>
    <lineage>
        <taxon>Eukaryota</taxon>
        <taxon>Fungi</taxon>
        <taxon>Dikarya</taxon>
        <taxon>Ascomycota</taxon>
        <taxon>Pezizomycotina</taxon>
        <taxon>Sordariomycetes</taxon>
        <taxon>Hypocreomycetidae</taxon>
        <taxon>Hypocreales</taxon>
        <taxon>Nectriaceae</taxon>
        <taxon>Fusarium</taxon>
        <taxon>Fusarium heterosporum species complex</taxon>
    </lineage>
</organism>
<protein>
    <submittedName>
        <fullName evidence="3">Uncharacterized protein</fullName>
    </submittedName>
</protein>
<dbReference type="OrthoDB" id="5104749at2759"/>
<dbReference type="Proteomes" id="UP000567885">
    <property type="component" value="Unassembled WGS sequence"/>
</dbReference>
<dbReference type="EMBL" id="JAAGWQ010000107">
    <property type="protein sequence ID" value="KAF5666676.1"/>
    <property type="molecule type" value="Genomic_DNA"/>
</dbReference>
<gene>
    <name evidence="3" type="ORF">FHETE_6175</name>
</gene>
<evidence type="ECO:0000256" key="1">
    <source>
        <dbReference type="SAM" id="MobiDB-lite"/>
    </source>
</evidence>
<proteinExistence type="predicted"/>